<dbReference type="AlphaFoldDB" id="A0A6P6BCA9"/>
<sequence>MKHLLASQVDITYVLFLHPSIFLPQTTAVTELEKLMDLSLDDSQLSRGLSGLLNDLETLLLQLSQSDESAVFELKRISHDTLMALIKFLQKIKASMWHCVFLCLSSRCSFLKAVQHKPLSFSRKSGNIPVDLVNSYWKQHAPNMQGTYLELMPAMDENGISRNLQNEMVKTVFFITKVTASCFQTTGSSRSCHLCW</sequence>
<organism evidence="1 2">
    <name type="scientific">Durio zibethinus</name>
    <name type="common">Durian</name>
    <dbReference type="NCBI Taxonomy" id="66656"/>
    <lineage>
        <taxon>Eukaryota</taxon>
        <taxon>Viridiplantae</taxon>
        <taxon>Streptophyta</taxon>
        <taxon>Embryophyta</taxon>
        <taxon>Tracheophyta</taxon>
        <taxon>Spermatophyta</taxon>
        <taxon>Magnoliopsida</taxon>
        <taxon>eudicotyledons</taxon>
        <taxon>Gunneridae</taxon>
        <taxon>Pentapetalae</taxon>
        <taxon>rosids</taxon>
        <taxon>malvids</taxon>
        <taxon>Malvales</taxon>
        <taxon>Malvaceae</taxon>
        <taxon>Helicteroideae</taxon>
        <taxon>Durio</taxon>
    </lineage>
</organism>
<keyword evidence="1" id="KW-1185">Reference proteome</keyword>
<dbReference type="KEGG" id="dzi:111316840"/>
<dbReference type="GeneID" id="111316840"/>
<protein>
    <submittedName>
        <fullName evidence="2">Uncharacterized protein LOC111316840</fullName>
    </submittedName>
</protein>
<dbReference type="RefSeq" id="XP_022774747.1">
    <property type="nucleotide sequence ID" value="XM_022919012.1"/>
</dbReference>
<name>A0A6P6BCA9_DURZI</name>
<dbReference type="OrthoDB" id="1738898at2759"/>
<gene>
    <name evidence="2" type="primary">LOC111316840</name>
</gene>
<dbReference type="Proteomes" id="UP000515121">
    <property type="component" value="Unplaced"/>
</dbReference>
<reference evidence="2" key="1">
    <citation type="submission" date="2025-08" db="UniProtKB">
        <authorList>
            <consortium name="RefSeq"/>
        </authorList>
    </citation>
    <scope>IDENTIFICATION</scope>
    <source>
        <tissue evidence="2">Fruit stalk</tissue>
    </source>
</reference>
<proteinExistence type="predicted"/>
<evidence type="ECO:0000313" key="2">
    <source>
        <dbReference type="RefSeq" id="XP_022774747.1"/>
    </source>
</evidence>
<evidence type="ECO:0000313" key="1">
    <source>
        <dbReference type="Proteomes" id="UP000515121"/>
    </source>
</evidence>
<accession>A0A6P6BCA9</accession>